<evidence type="ECO:0000256" key="1">
    <source>
        <dbReference type="ARBA" id="ARBA00004418"/>
    </source>
</evidence>
<evidence type="ECO:0000259" key="5">
    <source>
        <dbReference type="Pfam" id="PF09084"/>
    </source>
</evidence>
<evidence type="ECO:0000256" key="3">
    <source>
        <dbReference type="ARBA" id="ARBA00022729"/>
    </source>
</evidence>
<organism evidence="6 7">
    <name type="scientific">Planosporangium flavigriseum</name>
    <dbReference type="NCBI Taxonomy" id="373681"/>
    <lineage>
        <taxon>Bacteria</taxon>
        <taxon>Bacillati</taxon>
        <taxon>Actinomycetota</taxon>
        <taxon>Actinomycetes</taxon>
        <taxon>Micromonosporales</taxon>
        <taxon>Micromonosporaceae</taxon>
        <taxon>Planosporangium</taxon>
    </lineage>
</organism>
<evidence type="ECO:0000313" key="6">
    <source>
        <dbReference type="EMBL" id="GIG76022.1"/>
    </source>
</evidence>
<comment type="subcellular location">
    <subcellularLocation>
        <location evidence="1">Periplasm</location>
    </subcellularLocation>
</comment>
<sequence length="359" mass="37016">MSRVGGGAVAAGVAATVALFAAGCGGGSDQAAAKESCNGKTVSIGITKSASDAPFYVAQDKGYFKKQGLTAKFVPFDSAAKMIAPLGSGQLDVGAGAPSAGFYNAVGRGVKLKIVADKGSMPKGYGYMPLMVRKDLYDSGKVKSIADLKGLKVAEPAQATATSNTAAVLLASGGLSYGDVKHEFIGFAEQPTAFMNKAIDAALITEPSATVAEQRGVAVRLGDPPAFYDNQQLAVVLYGGKFAAEKSELGKCVMTAYLEGARDYVSALSDGKVSGKNADEIVGIVTKATGLKPELYRTIVANYVNPDGVVNTESLRRDYDFFKQQGWLEGNPPAVDDLVDSSFAKAAAEKLGAFAKAGS</sequence>
<dbReference type="GO" id="GO:0042597">
    <property type="term" value="C:periplasmic space"/>
    <property type="evidence" value="ECO:0007669"/>
    <property type="project" value="UniProtKB-SubCell"/>
</dbReference>
<feature type="chain" id="PRO_5039350632" evidence="4">
    <location>
        <begin position="22"/>
        <end position="359"/>
    </location>
</feature>
<reference evidence="6" key="1">
    <citation type="submission" date="2021-01" db="EMBL/GenBank/DDBJ databases">
        <title>Whole genome shotgun sequence of Planosporangium flavigriseum NBRC 105377.</title>
        <authorList>
            <person name="Komaki H."/>
            <person name="Tamura T."/>
        </authorList>
    </citation>
    <scope>NUCLEOTIDE SEQUENCE</scope>
    <source>
        <strain evidence="6">NBRC 105377</strain>
    </source>
</reference>
<feature type="signal peptide" evidence="4">
    <location>
        <begin position="1"/>
        <end position="21"/>
    </location>
</feature>
<gene>
    <name evidence="6" type="ORF">Pfl04_44260</name>
</gene>
<dbReference type="SUPFAM" id="SSF53850">
    <property type="entry name" value="Periplasmic binding protein-like II"/>
    <property type="match status" value="1"/>
</dbReference>
<dbReference type="Pfam" id="PF09084">
    <property type="entry name" value="NMT1"/>
    <property type="match status" value="1"/>
</dbReference>
<feature type="domain" description="SsuA/THI5-like" evidence="5">
    <location>
        <begin position="53"/>
        <end position="263"/>
    </location>
</feature>
<dbReference type="PANTHER" id="PTHR30024">
    <property type="entry name" value="ALIPHATIC SULFONATES-BINDING PROTEIN-RELATED"/>
    <property type="match status" value="1"/>
</dbReference>
<proteinExistence type="inferred from homology"/>
<name>A0A8J3PNH9_9ACTN</name>
<protein>
    <submittedName>
        <fullName evidence="6">ABC transporter substrate-binding protein</fullName>
    </submittedName>
</protein>
<keyword evidence="7" id="KW-1185">Reference proteome</keyword>
<dbReference type="PANTHER" id="PTHR30024:SF47">
    <property type="entry name" value="TAURINE-BINDING PERIPLASMIC PROTEIN"/>
    <property type="match status" value="1"/>
</dbReference>
<evidence type="ECO:0000256" key="4">
    <source>
        <dbReference type="SAM" id="SignalP"/>
    </source>
</evidence>
<dbReference type="GO" id="GO:0042918">
    <property type="term" value="P:alkanesulfonate transmembrane transport"/>
    <property type="evidence" value="ECO:0007669"/>
    <property type="project" value="TreeGrafter"/>
</dbReference>
<dbReference type="Gene3D" id="3.40.190.10">
    <property type="entry name" value="Periplasmic binding protein-like II"/>
    <property type="match status" value="2"/>
</dbReference>
<dbReference type="Proteomes" id="UP000653674">
    <property type="component" value="Unassembled WGS sequence"/>
</dbReference>
<accession>A0A8J3PNH9</accession>
<comment type="caution">
    <text evidence="6">The sequence shown here is derived from an EMBL/GenBank/DDBJ whole genome shotgun (WGS) entry which is preliminary data.</text>
</comment>
<comment type="similarity">
    <text evidence="2">Belongs to the bacterial solute-binding protein SsuA/TauA family.</text>
</comment>
<dbReference type="PROSITE" id="PS51257">
    <property type="entry name" value="PROKAR_LIPOPROTEIN"/>
    <property type="match status" value="1"/>
</dbReference>
<keyword evidence="3 4" id="KW-0732">Signal</keyword>
<dbReference type="AlphaFoldDB" id="A0A8J3PNH9"/>
<dbReference type="InterPro" id="IPR015168">
    <property type="entry name" value="SsuA/THI5"/>
</dbReference>
<evidence type="ECO:0000256" key="2">
    <source>
        <dbReference type="ARBA" id="ARBA00010742"/>
    </source>
</evidence>
<evidence type="ECO:0000313" key="7">
    <source>
        <dbReference type="Proteomes" id="UP000653674"/>
    </source>
</evidence>
<dbReference type="EMBL" id="BONU01000042">
    <property type="protein sequence ID" value="GIG76022.1"/>
    <property type="molecule type" value="Genomic_DNA"/>
</dbReference>